<evidence type="ECO:0000313" key="7">
    <source>
        <dbReference type="Proteomes" id="UP000054321"/>
    </source>
</evidence>
<dbReference type="OrthoDB" id="2830640at2759"/>
<dbReference type="InterPro" id="IPR002523">
    <property type="entry name" value="MgTranspt_CorA/ZnTranspt_ZntB"/>
</dbReference>
<keyword evidence="2 5" id="KW-0812">Transmembrane</keyword>
<dbReference type="STRING" id="913774.A0A0C3H5E7"/>
<feature type="transmembrane region" description="Helical" evidence="5">
    <location>
        <begin position="266"/>
        <end position="287"/>
    </location>
</feature>
<evidence type="ECO:0000256" key="4">
    <source>
        <dbReference type="ARBA" id="ARBA00023136"/>
    </source>
</evidence>
<protein>
    <submittedName>
        <fullName evidence="6">Uncharacterized protein</fullName>
    </submittedName>
</protein>
<dbReference type="GO" id="GO:0016020">
    <property type="term" value="C:membrane"/>
    <property type="evidence" value="ECO:0007669"/>
    <property type="project" value="UniProtKB-SubCell"/>
</dbReference>
<dbReference type="Proteomes" id="UP000054321">
    <property type="component" value="Unassembled WGS sequence"/>
</dbReference>
<accession>A0A0C3H5E7</accession>
<keyword evidence="3 5" id="KW-1133">Transmembrane helix</keyword>
<evidence type="ECO:0000313" key="6">
    <source>
        <dbReference type="EMBL" id="KIN03406.1"/>
    </source>
</evidence>
<dbReference type="EMBL" id="KN832873">
    <property type="protein sequence ID" value="KIN03406.1"/>
    <property type="molecule type" value="Genomic_DNA"/>
</dbReference>
<gene>
    <name evidence="6" type="ORF">OIDMADRAFT_177638</name>
</gene>
<keyword evidence="7" id="KW-1185">Reference proteome</keyword>
<reference evidence="7" key="2">
    <citation type="submission" date="2015-01" db="EMBL/GenBank/DDBJ databases">
        <title>Evolutionary Origins and Diversification of the Mycorrhizal Mutualists.</title>
        <authorList>
            <consortium name="DOE Joint Genome Institute"/>
            <consortium name="Mycorrhizal Genomics Consortium"/>
            <person name="Kohler A."/>
            <person name="Kuo A."/>
            <person name="Nagy L.G."/>
            <person name="Floudas D."/>
            <person name="Copeland A."/>
            <person name="Barry K.W."/>
            <person name="Cichocki N."/>
            <person name="Veneault-Fourrey C."/>
            <person name="LaButti K."/>
            <person name="Lindquist E.A."/>
            <person name="Lipzen A."/>
            <person name="Lundell T."/>
            <person name="Morin E."/>
            <person name="Murat C."/>
            <person name="Riley R."/>
            <person name="Ohm R."/>
            <person name="Sun H."/>
            <person name="Tunlid A."/>
            <person name="Henrissat B."/>
            <person name="Grigoriev I.V."/>
            <person name="Hibbett D.S."/>
            <person name="Martin F."/>
        </authorList>
    </citation>
    <scope>NUCLEOTIDE SEQUENCE [LARGE SCALE GENOMIC DNA]</scope>
    <source>
        <strain evidence="7">Zn</strain>
    </source>
</reference>
<dbReference type="AlphaFoldDB" id="A0A0C3H5E7"/>
<reference evidence="6 7" key="1">
    <citation type="submission" date="2014-04" db="EMBL/GenBank/DDBJ databases">
        <authorList>
            <consortium name="DOE Joint Genome Institute"/>
            <person name="Kuo A."/>
            <person name="Martino E."/>
            <person name="Perotto S."/>
            <person name="Kohler A."/>
            <person name="Nagy L.G."/>
            <person name="Floudas D."/>
            <person name="Copeland A."/>
            <person name="Barry K.W."/>
            <person name="Cichocki N."/>
            <person name="Veneault-Fourrey C."/>
            <person name="LaButti K."/>
            <person name="Lindquist E.A."/>
            <person name="Lipzen A."/>
            <person name="Lundell T."/>
            <person name="Morin E."/>
            <person name="Murat C."/>
            <person name="Sun H."/>
            <person name="Tunlid A."/>
            <person name="Henrissat B."/>
            <person name="Grigoriev I.V."/>
            <person name="Hibbett D.S."/>
            <person name="Martin F."/>
            <person name="Nordberg H.P."/>
            <person name="Cantor M.N."/>
            <person name="Hua S.X."/>
        </authorList>
    </citation>
    <scope>NUCLEOTIDE SEQUENCE [LARGE SCALE GENOMIC DNA]</scope>
    <source>
        <strain evidence="6 7">Zn</strain>
    </source>
</reference>
<dbReference type="Pfam" id="PF01544">
    <property type="entry name" value="CorA"/>
    <property type="match status" value="1"/>
</dbReference>
<dbReference type="InParanoid" id="A0A0C3H5E7"/>
<name>A0A0C3H5E7_OIDMZ</name>
<comment type="subcellular location">
    <subcellularLocation>
        <location evidence="1">Membrane</location>
        <topology evidence="1">Multi-pass membrane protein</topology>
    </subcellularLocation>
</comment>
<dbReference type="HOGENOM" id="CLU_042086_0_0_1"/>
<keyword evidence="4 5" id="KW-0472">Membrane</keyword>
<evidence type="ECO:0000256" key="5">
    <source>
        <dbReference type="SAM" id="Phobius"/>
    </source>
</evidence>
<evidence type="ECO:0000256" key="3">
    <source>
        <dbReference type="ARBA" id="ARBA00022989"/>
    </source>
</evidence>
<sequence>MAASYDPTTKITNALLHCEYSAGFDSIGRLKRYIKSMASQMHPMMLPVMIIDMDTSLALGTFANAGSTLRKIEAETGHNALISGLENDPVSVNDPLALDLSSLVNRLSRCSSDVRVSEKDSEVVLEHLRLIQRDIDEVASGAAPFSAQAYEHLQSSSRQLRHHIDYLISSRKILLLRFQEVQAGAQTQLSVVHNFISQRDNKLNLSIARASRAIAVASKRDSSAMKSLALLTMVFLPGTAIASFFAMPFFNLTVDETGIETKPQFWIYWALTIPITLLVLCLWISWLHFATKRHKKEDEEALGLDEKTN</sequence>
<feature type="transmembrane region" description="Helical" evidence="5">
    <location>
        <begin position="228"/>
        <end position="246"/>
    </location>
</feature>
<evidence type="ECO:0000256" key="1">
    <source>
        <dbReference type="ARBA" id="ARBA00004141"/>
    </source>
</evidence>
<dbReference type="InterPro" id="IPR045863">
    <property type="entry name" value="CorA_TM1_TM2"/>
</dbReference>
<dbReference type="SUPFAM" id="SSF144083">
    <property type="entry name" value="Magnesium transport protein CorA, transmembrane region"/>
    <property type="match status" value="1"/>
</dbReference>
<proteinExistence type="predicted"/>
<dbReference type="Gene3D" id="1.20.58.340">
    <property type="entry name" value="Magnesium transport protein CorA, transmembrane region"/>
    <property type="match status" value="1"/>
</dbReference>
<evidence type="ECO:0000256" key="2">
    <source>
        <dbReference type="ARBA" id="ARBA00022692"/>
    </source>
</evidence>
<organism evidence="6 7">
    <name type="scientific">Oidiodendron maius (strain Zn)</name>
    <dbReference type="NCBI Taxonomy" id="913774"/>
    <lineage>
        <taxon>Eukaryota</taxon>
        <taxon>Fungi</taxon>
        <taxon>Dikarya</taxon>
        <taxon>Ascomycota</taxon>
        <taxon>Pezizomycotina</taxon>
        <taxon>Leotiomycetes</taxon>
        <taxon>Leotiomycetes incertae sedis</taxon>
        <taxon>Myxotrichaceae</taxon>
        <taxon>Oidiodendron</taxon>
    </lineage>
</organism>